<keyword evidence="3" id="KW-1185">Reference proteome</keyword>
<dbReference type="Proteomes" id="UP000019678">
    <property type="component" value="Unassembled WGS sequence"/>
</dbReference>
<dbReference type="OrthoDB" id="5505799at2"/>
<gene>
    <name evidence="2" type="ORF">CAP_2193</name>
</gene>
<evidence type="ECO:0000313" key="3">
    <source>
        <dbReference type="Proteomes" id="UP000019678"/>
    </source>
</evidence>
<dbReference type="AlphaFoldDB" id="A0A017TBW8"/>
<proteinExistence type="predicted"/>
<evidence type="ECO:0000256" key="1">
    <source>
        <dbReference type="SAM" id="SignalP"/>
    </source>
</evidence>
<feature type="signal peptide" evidence="1">
    <location>
        <begin position="1"/>
        <end position="29"/>
    </location>
</feature>
<feature type="chain" id="PRO_5001500161" evidence="1">
    <location>
        <begin position="30"/>
        <end position="174"/>
    </location>
</feature>
<evidence type="ECO:0000313" key="2">
    <source>
        <dbReference type="EMBL" id="EYF06315.1"/>
    </source>
</evidence>
<accession>A0A017TBW8</accession>
<keyword evidence="1" id="KW-0732">Signal</keyword>
<reference evidence="2 3" key="1">
    <citation type="submission" date="2013-05" db="EMBL/GenBank/DDBJ databases">
        <title>Genome assembly of Chondromyces apiculatus DSM 436.</title>
        <authorList>
            <person name="Sharma G."/>
            <person name="Khatri I."/>
            <person name="Kaur C."/>
            <person name="Mayilraj S."/>
            <person name="Subramanian S."/>
        </authorList>
    </citation>
    <scope>NUCLEOTIDE SEQUENCE [LARGE SCALE GENOMIC DNA]</scope>
    <source>
        <strain evidence="2 3">DSM 436</strain>
    </source>
</reference>
<sequence>MAWRTVSRRFVVGVLSSGAAMSFVDRATAATPDAAPTKDEEVTERARALVAPLREGSRFARWTVVHVAPLSRGAVTITVTGEDGKAFRLEVLARDPSPRAPRPPGVTERFAVHVCNGGDGWLPTCEEQGLSAMALAQVIAANEREIDATGFLSYAERIERHREALLPATGHAKG</sequence>
<name>A0A017TBW8_9BACT</name>
<protein>
    <submittedName>
        <fullName evidence="2">Uncharacterized protein</fullName>
    </submittedName>
</protein>
<dbReference type="RefSeq" id="WP_044240489.1">
    <property type="nucleotide sequence ID" value="NZ_ASRX01000017.1"/>
</dbReference>
<dbReference type="EMBL" id="ASRX01000017">
    <property type="protein sequence ID" value="EYF06315.1"/>
    <property type="molecule type" value="Genomic_DNA"/>
</dbReference>
<dbReference type="STRING" id="1192034.CAP_2193"/>
<organism evidence="2 3">
    <name type="scientific">Chondromyces apiculatus DSM 436</name>
    <dbReference type="NCBI Taxonomy" id="1192034"/>
    <lineage>
        <taxon>Bacteria</taxon>
        <taxon>Pseudomonadati</taxon>
        <taxon>Myxococcota</taxon>
        <taxon>Polyangia</taxon>
        <taxon>Polyangiales</taxon>
        <taxon>Polyangiaceae</taxon>
        <taxon>Chondromyces</taxon>
    </lineage>
</organism>
<comment type="caution">
    <text evidence="2">The sequence shown here is derived from an EMBL/GenBank/DDBJ whole genome shotgun (WGS) entry which is preliminary data.</text>
</comment>